<feature type="region of interest" description="Disordered" evidence="2">
    <location>
        <begin position="670"/>
        <end position="776"/>
    </location>
</feature>
<keyword evidence="4" id="KW-0732">Signal</keyword>
<protein>
    <recommendedName>
        <fullName evidence="5">RRM domain-containing protein</fullName>
    </recommendedName>
</protein>
<dbReference type="InterPro" id="IPR000504">
    <property type="entry name" value="RRM_dom"/>
</dbReference>
<dbReference type="Gene3D" id="3.30.70.330">
    <property type="match status" value="1"/>
</dbReference>
<feature type="compositionally biased region" description="Basic residues" evidence="2">
    <location>
        <begin position="481"/>
        <end position="494"/>
    </location>
</feature>
<evidence type="ECO:0000256" key="3">
    <source>
        <dbReference type="SAM" id="Phobius"/>
    </source>
</evidence>
<sequence>MLLKPFAAAASLLALPGGALAFLLPPEVTDAEVRAAADIANANLAPLDVQSHVVRLDCPGCPVLLRGRHGRPFQAEIDAPTRLELSFSVERSNHGDRLVVNGFELFPHSNSLRDALVAPQVIVVEEENQEEKEEQREDMKEKRHWRGLGEHKKHGYNHGAPLPQRLGYGLHVESKGEGRSGAFDVVEVELQIIEVGSVFVDGVPNVRVTLLRDATAYGSGSMLIGGIVTGMPKKLGALTMAAPADNPECTGALCRWLAAIREKLQGLKGSLKTFGHCHGGKPPVGHGMAGDVAQPSHPHDHDAPEAAAEPGRAPYQERSWGKLFQYIGRHILLPVFVGIIAGVTISILGMAIGTAVVALWRVFRCRRSSANSRHHRHHRRHSRAHRKAVHKEAAAAEEKSDLMADHQDPPPPYTDEEQAESRVNANMGKSSKKRTRTDEEINDADVDAAKPIVKKSKLETSNGADSALAVESTKSKDKKERKDKKKKDKKKSKSKTTEETNGAAPEAEAAEAAETPVNSNPDASADDKAVAKKAKKDKKKNKKKGKESTTTTTTTEPAPAPEAEDDEPAAESNDAAGEAPTTTNGKPARFICFIGNLPYTATADAVRAHFASLQPTSVRLLTQRDDPSKSRGIAFVEFDRYDHMKTCLAKFHHTEFDDGISPARRINVELTAGGGGKTPARREKIKQKNAKLNEEREARRKREEEEKKEKETEKGANEQKTQEQRDEEAIHPSRRGRVPYKSQQEEREEAGIHPSRRGRVPYKQQQQQHRQHKKWE</sequence>
<feature type="transmembrane region" description="Helical" evidence="3">
    <location>
        <begin position="331"/>
        <end position="363"/>
    </location>
</feature>
<feature type="region of interest" description="Disordered" evidence="2">
    <location>
        <begin position="284"/>
        <end position="314"/>
    </location>
</feature>
<accession>A0ABR3V5N3</accession>
<feature type="compositionally biased region" description="Basic residues" evidence="2">
    <location>
        <begin position="531"/>
        <end position="545"/>
    </location>
</feature>
<keyword evidence="7" id="KW-1185">Reference proteome</keyword>
<name>A0ABR3V5N3_HUMIN</name>
<feature type="region of interest" description="Disordered" evidence="2">
    <location>
        <begin position="368"/>
        <end position="444"/>
    </location>
</feature>
<feature type="compositionally biased region" description="Low complexity" evidence="2">
    <location>
        <begin position="499"/>
        <end position="515"/>
    </location>
</feature>
<dbReference type="InterPro" id="IPR012677">
    <property type="entry name" value="Nucleotide-bd_a/b_plait_sf"/>
</dbReference>
<feature type="chain" id="PRO_5045439047" description="RRM domain-containing protein" evidence="4">
    <location>
        <begin position="22"/>
        <end position="776"/>
    </location>
</feature>
<organism evidence="6 7">
    <name type="scientific">Humicola insolens</name>
    <name type="common">Soft-rot fungus</name>
    <dbReference type="NCBI Taxonomy" id="85995"/>
    <lineage>
        <taxon>Eukaryota</taxon>
        <taxon>Fungi</taxon>
        <taxon>Dikarya</taxon>
        <taxon>Ascomycota</taxon>
        <taxon>Pezizomycotina</taxon>
        <taxon>Sordariomycetes</taxon>
        <taxon>Sordariomycetidae</taxon>
        <taxon>Sordariales</taxon>
        <taxon>Chaetomiaceae</taxon>
        <taxon>Mycothermus</taxon>
    </lineage>
</organism>
<dbReference type="CDD" id="cd12400">
    <property type="entry name" value="RRM_Nop6"/>
    <property type="match status" value="1"/>
</dbReference>
<feature type="compositionally biased region" description="Low complexity" evidence="2">
    <location>
        <begin position="548"/>
        <end position="557"/>
    </location>
</feature>
<evidence type="ECO:0000313" key="7">
    <source>
        <dbReference type="Proteomes" id="UP001583172"/>
    </source>
</evidence>
<evidence type="ECO:0000313" key="6">
    <source>
        <dbReference type="EMBL" id="KAL1837068.1"/>
    </source>
</evidence>
<feature type="domain" description="RRM" evidence="5">
    <location>
        <begin position="590"/>
        <end position="673"/>
    </location>
</feature>
<dbReference type="Pfam" id="PF24854">
    <property type="entry name" value="DUF7728"/>
    <property type="match status" value="1"/>
</dbReference>
<dbReference type="Pfam" id="PF00076">
    <property type="entry name" value="RRM_1"/>
    <property type="match status" value="1"/>
</dbReference>
<proteinExistence type="predicted"/>
<dbReference type="EMBL" id="JAZGSY010000333">
    <property type="protein sequence ID" value="KAL1837068.1"/>
    <property type="molecule type" value="Genomic_DNA"/>
</dbReference>
<dbReference type="Proteomes" id="UP001583172">
    <property type="component" value="Unassembled WGS sequence"/>
</dbReference>
<feature type="compositionally biased region" description="Basic and acidic residues" evidence="2">
    <location>
        <begin position="390"/>
        <end position="408"/>
    </location>
</feature>
<dbReference type="PANTHER" id="PTHR40622:SF1">
    <property type="match status" value="1"/>
</dbReference>
<feature type="region of interest" description="Disordered" evidence="2">
    <location>
        <begin position="457"/>
        <end position="587"/>
    </location>
</feature>
<keyword evidence="3" id="KW-0812">Transmembrane</keyword>
<keyword evidence="1" id="KW-0694">RNA-binding</keyword>
<evidence type="ECO:0000256" key="1">
    <source>
        <dbReference type="PROSITE-ProRule" id="PRU00176"/>
    </source>
</evidence>
<keyword evidence="3" id="KW-0472">Membrane</keyword>
<dbReference type="PROSITE" id="PS50102">
    <property type="entry name" value="RRM"/>
    <property type="match status" value="1"/>
</dbReference>
<dbReference type="SUPFAM" id="SSF54928">
    <property type="entry name" value="RNA-binding domain, RBD"/>
    <property type="match status" value="1"/>
</dbReference>
<dbReference type="InterPro" id="IPR035979">
    <property type="entry name" value="RBD_domain_sf"/>
</dbReference>
<evidence type="ECO:0000259" key="5">
    <source>
        <dbReference type="PROSITE" id="PS50102"/>
    </source>
</evidence>
<evidence type="ECO:0000256" key="4">
    <source>
        <dbReference type="SAM" id="SignalP"/>
    </source>
</evidence>
<comment type="caution">
    <text evidence="6">The sequence shown here is derived from an EMBL/GenBank/DDBJ whole genome shotgun (WGS) entry which is preliminary data.</text>
</comment>
<dbReference type="InterPro" id="IPR034228">
    <property type="entry name" value="Nop6_RRM"/>
</dbReference>
<dbReference type="PANTHER" id="PTHR40622">
    <property type="match status" value="1"/>
</dbReference>
<evidence type="ECO:0000256" key="2">
    <source>
        <dbReference type="SAM" id="MobiDB-lite"/>
    </source>
</evidence>
<reference evidence="6 7" key="1">
    <citation type="journal article" date="2024" name="Commun. Biol.">
        <title>Comparative genomic analysis of thermophilic fungi reveals convergent evolutionary adaptations and gene losses.</title>
        <authorList>
            <person name="Steindorff A.S."/>
            <person name="Aguilar-Pontes M.V."/>
            <person name="Robinson A.J."/>
            <person name="Andreopoulos B."/>
            <person name="LaButti K."/>
            <person name="Kuo A."/>
            <person name="Mondo S."/>
            <person name="Riley R."/>
            <person name="Otillar R."/>
            <person name="Haridas S."/>
            <person name="Lipzen A."/>
            <person name="Grimwood J."/>
            <person name="Schmutz J."/>
            <person name="Clum A."/>
            <person name="Reid I.D."/>
            <person name="Moisan M.C."/>
            <person name="Butler G."/>
            <person name="Nguyen T.T.M."/>
            <person name="Dewar K."/>
            <person name="Conant G."/>
            <person name="Drula E."/>
            <person name="Henrissat B."/>
            <person name="Hansel C."/>
            <person name="Singer S."/>
            <person name="Hutchinson M.I."/>
            <person name="de Vries R.P."/>
            <person name="Natvig D.O."/>
            <person name="Powell A.J."/>
            <person name="Tsang A."/>
            <person name="Grigoriev I.V."/>
        </authorList>
    </citation>
    <scope>NUCLEOTIDE SEQUENCE [LARGE SCALE GENOMIC DNA]</scope>
    <source>
        <strain evidence="6 7">CBS 620.91</strain>
    </source>
</reference>
<keyword evidence="3" id="KW-1133">Transmembrane helix</keyword>
<feature type="compositionally biased region" description="Basic residues" evidence="2">
    <location>
        <begin position="368"/>
        <end position="389"/>
    </location>
</feature>
<feature type="compositionally biased region" description="Basic and acidic residues" evidence="2">
    <location>
        <begin position="691"/>
        <end position="731"/>
    </location>
</feature>
<dbReference type="SMART" id="SM00360">
    <property type="entry name" value="RRM"/>
    <property type="match status" value="1"/>
</dbReference>
<dbReference type="InterPro" id="IPR056145">
    <property type="entry name" value="DUF7728"/>
</dbReference>
<feature type="signal peptide" evidence="4">
    <location>
        <begin position="1"/>
        <end position="21"/>
    </location>
</feature>
<gene>
    <name evidence="6" type="ORF">VTJ49DRAFT_4320</name>
</gene>